<reference evidence="12 13" key="1">
    <citation type="submission" date="2014-09" db="EMBL/GenBank/DDBJ databases">
        <authorList>
            <person name="Ellenberger Sabrina"/>
        </authorList>
    </citation>
    <scope>NUCLEOTIDE SEQUENCE [LARGE SCALE GENOMIC DNA]</scope>
    <source>
        <strain evidence="12 13">CBS 412.66</strain>
    </source>
</reference>
<keyword evidence="3" id="KW-0479">Metal-binding</keyword>
<dbReference type="GO" id="GO:0005634">
    <property type="term" value="C:nucleus"/>
    <property type="evidence" value="ECO:0007669"/>
    <property type="project" value="UniProtKB-SubCell"/>
</dbReference>
<name>A0A0B7NUW1_9FUNG</name>
<comment type="similarity">
    <text evidence="8">Belongs to the pacC/RIM101 family.</text>
</comment>
<evidence type="ECO:0000313" key="12">
    <source>
        <dbReference type="EMBL" id="CEP19033.1"/>
    </source>
</evidence>
<dbReference type="PROSITE" id="PS50157">
    <property type="entry name" value="ZINC_FINGER_C2H2_2"/>
    <property type="match status" value="3"/>
</dbReference>
<evidence type="ECO:0000256" key="6">
    <source>
        <dbReference type="ARBA" id="ARBA00022833"/>
    </source>
</evidence>
<feature type="domain" description="C2H2-type" evidence="11">
    <location>
        <begin position="76"/>
        <end position="108"/>
    </location>
</feature>
<feature type="region of interest" description="Disordered" evidence="10">
    <location>
        <begin position="296"/>
        <end position="335"/>
    </location>
</feature>
<evidence type="ECO:0000256" key="4">
    <source>
        <dbReference type="ARBA" id="ARBA00022737"/>
    </source>
</evidence>
<evidence type="ECO:0000259" key="11">
    <source>
        <dbReference type="PROSITE" id="PS50157"/>
    </source>
</evidence>
<dbReference type="InterPro" id="IPR050806">
    <property type="entry name" value="pacC/RIM101"/>
</dbReference>
<comment type="subcellular location">
    <subcellularLocation>
        <location evidence="1">Nucleus</location>
    </subcellularLocation>
</comment>
<dbReference type="InterPro" id="IPR013087">
    <property type="entry name" value="Znf_C2H2_type"/>
</dbReference>
<evidence type="ECO:0000256" key="8">
    <source>
        <dbReference type="ARBA" id="ARBA00038089"/>
    </source>
</evidence>
<dbReference type="SMART" id="SM00355">
    <property type="entry name" value="ZnF_C2H2"/>
    <property type="match status" value="3"/>
</dbReference>
<evidence type="ECO:0000256" key="10">
    <source>
        <dbReference type="SAM" id="MobiDB-lite"/>
    </source>
</evidence>
<dbReference type="Gene3D" id="3.30.160.60">
    <property type="entry name" value="Classic Zinc Finger"/>
    <property type="match status" value="2"/>
</dbReference>
<feature type="domain" description="C2H2-type" evidence="11">
    <location>
        <begin position="109"/>
        <end position="138"/>
    </location>
</feature>
<keyword evidence="13" id="KW-1185">Reference proteome</keyword>
<feature type="compositionally biased region" description="Polar residues" evidence="10">
    <location>
        <begin position="224"/>
        <end position="235"/>
    </location>
</feature>
<gene>
    <name evidence="12" type="primary">PARPA_13345.1 scaffold 46779</name>
</gene>
<organism evidence="12 13">
    <name type="scientific">Parasitella parasitica</name>
    <dbReference type="NCBI Taxonomy" id="35722"/>
    <lineage>
        <taxon>Eukaryota</taxon>
        <taxon>Fungi</taxon>
        <taxon>Fungi incertae sedis</taxon>
        <taxon>Mucoromycota</taxon>
        <taxon>Mucoromycotina</taxon>
        <taxon>Mucoromycetes</taxon>
        <taxon>Mucorales</taxon>
        <taxon>Mucorineae</taxon>
        <taxon>Mucoraceae</taxon>
        <taxon>Parasitella</taxon>
    </lineage>
</organism>
<dbReference type="Proteomes" id="UP000054107">
    <property type="component" value="Unassembled WGS sequence"/>
</dbReference>
<keyword evidence="5 9" id="KW-0863">Zinc-finger</keyword>
<dbReference type="InterPro" id="IPR036236">
    <property type="entry name" value="Znf_C2H2_sf"/>
</dbReference>
<keyword evidence="6" id="KW-0862">Zinc</keyword>
<feature type="region of interest" description="Disordered" evidence="10">
    <location>
        <begin position="176"/>
        <end position="245"/>
    </location>
</feature>
<evidence type="ECO:0000256" key="9">
    <source>
        <dbReference type="PROSITE-ProRule" id="PRU00042"/>
    </source>
</evidence>
<proteinExistence type="inferred from homology"/>
<dbReference type="STRING" id="35722.A0A0B7NUW1"/>
<sequence>MAGHLHFKSVSIPEPTATTFPPIPNNHEADEQLSNQNMENTQLVCQWNHCLKAFPNHATLAEHLSEDHIGWKKGGYACDWDNCSRQGAKCHNRFALMMHLRIHTGEKPFECKVLHCGQTFGRMDALTRHKKTEHGETITEKPIKPAAAAAAAAAATHTTTISPLLSLSTVASAAVSSPTATSKQKRPNTNQNNKRPATPSLDTLSRKRMTTFDDWHPKNGGLQDHNSNSSKVPEQTSKKDLARGSPYSQYRLAKAQLAYILRENEMLQDEYQIVQRKLKRLKTERRVLLDALMARELRKREAHDEEDNEEEEEDEDIQDDGQLPNVQVAKVLPSS</sequence>
<evidence type="ECO:0000313" key="13">
    <source>
        <dbReference type="Proteomes" id="UP000054107"/>
    </source>
</evidence>
<dbReference type="PANTHER" id="PTHR47257:SF1">
    <property type="entry name" value="PH-RESPONSE TRANSCRIPTION FACTOR PACC_RIM101"/>
    <property type="match status" value="1"/>
</dbReference>
<evidence type="ECO:0000256" key="7">
    <source>
        <dbReference type="ARBA" id="ARBA00023242"/>
    </source>
</evidence>
<accession>A0A0B7NUW1</accession>
<dbReference type="Pfam" id="PF23561">
    <property type="entry name" value="zf-C2H2_15"/>
    <property type="match status" value="1"/>
</dbReference>
<dbReference type="SUPFAM" id="SSF57667">
    <property type="entry name" value="beta-beta-alpha zinc fingers"/>
    <property type="match status" value="2"/>
</dbReference>
<keyword evidence="2" id="KW-0678">Repressor</keyword>
<keyword evidence="7" id="KW-0539">Nucleus</keyword>
<feature type="compositionally biased region" description="Polar residues" evidence="10">
    <location>
        <begin position="187"/>
        <end position="203"/>
    </location>
</feature>
<feature type="compositionally biased region" description="Acidic residues" evidence="10">
    <location>
        <begin position="304"/>
        <end position="319"/>
    </location>
</feature>
<dbReference type="EMBL" id="LN734001">
    <property type="protein sequence ID" value="CEP19033.1"/>
    <property type="molecule type" value="Genomic_DNA"/>
</dbReference>
<evidence type="ECO:0000256" key="1">
    <source>
        <dbReference type="ARBA" id="ARBA00004123"/>
    </source>
</evidence>
<dbReference type="GO" id="GO:0008270">
    <property type="term" value="F:zinc ion binding"/>
    <property type="evidence" value="ECO:0007669"/>
    <property type="project" value="UniProtKB-KW"/>
</dbReference>
<evidence type="ECO:0000256" key="2">
    <source>
        <dbReference type="ARBA" id="ARBA00022491"/>
    </source>
</evidence>
<evidence type="ECO:0000256" key="5">
    <source>
        <dbReference type="ARBA" id="ARBA00022771"/>
    </source>
</evidence>
<dbReference type="PANTHER" id="PTHR47257">
    <property type="entry name" value="PH-RESPONSE TRANSCRIPTION FACTOR PACC/RIM101"/>
    <property type="match status" value="1"/>
</dbReference>
<dbReference type="OrthoDB" id="3437960at2759"/>
<dbReference type="InterPro" id="IPR056436">
    <property type="entry name" value="Znf-C2H2_ZIC1-5/GLI1-3-like"/>
</dbReference>
<dbReference type="PROSITE" id="PS00028">
    <property type="entry name" value="ZINC_FINGER_C2H2_1"/>
    <property type="match status" value="2"/>
</dbReference>
<feature type="domain" description="C2H2-type" evidence="11">
    <location>
        <begin position="43"/>
        <end position="73"/>
    </location>
</feature>
<protein>
    <recommendedName>
        <fullName evidence="11">C2H2-type domain-containing protein</fullName>
    </recommendedName>
</protein>
<evidence type="ECO:0000256" key="3">
    <source>
        <dbReference type="ARBA" id="ARBA00022723"/>
    </source>
</evidence>
<dbReference type="AlphaFoldDB" id="A0A0B7NUW1"/>
<keyword evidence="4" id="KW-0677">Repeat</keyword>